<reference evidence="14 15" key="1">
    <citation type="submission" date="2018-08" db="EMBL/GenBank/DDBJ databases">
        <title>Genomic taxonomy of the Vibrionaceae family.</title>
        <authorList>
            <person name="Gomez-Gil B."/>
            <person name="Tanaka M."/>
            <person name="Sawabe T."/>
            <person name="Enciso-Ibarra K."/>
        </authorList>
    </citation>
    <scope>NUCLEOTIDE SEQUENCE [LARGE SCALE GENOMIC DNA]</scope>
    <source>
        <strain evidence="14 15">CAIM 1831</strain>
    </source>
</reference>
<evidence type="ECO:0000256" key="3">
    <source>
        <dbReference type="ARBA" id="ARBA00004496"/>
    </source>
</evidence>
<protein>
    <recommendedName>
        <fullName evidence="11">1,6-anhydro-N-acetylmuramyl-L-alanine amidase AmpD</fullName>
        <ecNumber evidence="5">3.5.1.28</ecNumber>
    </recommendedName>
    <alternativeName>
        <fullName evidence="12">N-acetylmuramoyl-L-alanine amidase</fullName>
    </alternativeName>
</protein>
<dbReference type="PANTHER" id="PTHR30417">
    <property type="entry name" value="N-ACETYLMURAMOYL-L-ALANINE AMIDASE AMID"/>
    <property type="match status" value="1"/>
</dbReference>
<keyword evidence="9" id="KW-0862">Zinc</keyword>
<organism evidence="14 15">
    <name type="scientific">Vibrio alfacsensis</name>
    <dbReference type="NCBI Taxonomy" id="1074311"/>
    <lineage>
        <taxon>Bacteria</taxon>
        <taxon>Pseudomonadati</taxon>
        <taxon>Pseudomonadota</taxon>
        <taxon>Gammaproteobacteria</taxon>
        <taxon>Vibrionales</taxon>
        <taxon>Vibrionaceae</taxon>
        <taxon>Vibrio</taxon>
    </lineage>
</organism>
<evidence type="ECO:0000256" key="8">
    <source>
        <dbReference type="ARBA" id="ARBA00022801"/>
    </source>
</evidence>
<comment type="catalytic activity">
    <reaction evidence="1">
        <text>Hydrolyzes the link between N-acetylmuramoyl residues and L-amino acid residues in certain cell-wall glycopeptides.</text>
        <dbReference type="EC" id="3.5.1.28"/>
    </reaction>
</comment>
<evidence type="ECO:0000256" key="11">
    <source>
        <dbReference type="ARBA" id="ARBA00039257"/>
    </source>
</evidence>
<evidence type="ECO:0000256" key="5">
    <source>
        <dbReference type="ARBA" id="ARBA00011901"/>
    </source>
</evidence>
<evidence type="ECO:0000256" key="1">
    <source>
        <dbReference type="ARBA" id="ARBA00001561"/>
    </source>
</evidence>
<keyword evidence="15" id="KW-1185">Reference proteome</keyword>
<dbReference type="NCBIfam" id="NF008758">
    <property type="entry name" value="PRK11789.1"/>
    <property type="match status" value="1"/>
</dbReference>
<dbReference type="SUPFAM" id="SSF55846">
    <property type="entry name" value="N-acetylmuramoyl-L-alanine amidase-like"/>
    <property type="match status" value="1"/>
</dbReference>
<evidence type="ECO:0000256" key="9">
    <source>
        <dbReference type="ARBA" id="ARBA00022833"/>
    </source>
</evidence>
<evidence type="ECO:0000256" key="7">
    <source>
        <dbReference type="ARBA" id="ARBA00022723"/>
    </source>
</evidence>
<accession>A0ABN5PBA3</accession>
<keyword evidence="6" id="KW-0963">Cytoplasm</keyword>
<dbReference type="InterPro" id="IPR002502">
    <property type="entry name" value="Amidase_domain"/>
</dbReference>
<sequence length="185" mass="21024">MGLKIDNGWLMQAKHIPSPFFDARLDKEDISLLVVHNISLPPGQFGGPYIEEFFTGNLDPNEHPFFEVIHKMGVSAHCLIKRDGEIVQFVSFLDRAWHAGQSSFAGRERCNDYSIGIELEGTEFVAYTEEQYQSLTALTQAIMHAYPQITLPRITGHQYIAPLRKADPGLSFDWIKYRGQLKRGL</sequence>
<dbReference type="CDD" id="cd06583">
    <property type="entry name" value="PGRP"/>
    <property type="match status" value="1"/>
</dbReference>
<feature type="domain" description="N-acetylmuramoyl-L-alanine amidase" evidence="13">
    <location>
        <begin position="18"/>
        <end position="169"/>
    </location>
</feature>
<evidence type="ECO:0000313" key="14">
    <source>
        <dbReference type="EMBL" id="AXY00359.1"/>
    </source>
</evidence>
<dbReference type="InterPro" id="IPR051206">
    <property type="entry name" value="NAMLAA_amidase_2"/>
</dbReference>
<dbReference type="InterPro" id="IPR036505">
    <property type="entry name" value="Amidase/PGRP_sf"/>
</dbReference>
<evidence type="ECO:0000259" key="13">
    <source>
        <dbReference type="SMART" id="SM00644"/>
    </source>
</evidence>
<keyword evidence="10" id="KW-0961">Cell wall biogenesis/degradation</keyword>
<dbReference type="Pfam" id="PF01510">
    <property type="entry name" value="Amidase_2"/>
    <property type="match status" value="1"/>
</dbReference>
<name>A0ABN5PBA3_9VIBR</name>
<gene>
    <name evidence="14" type="primary">ampD</name>
    <name evidence="14" type="ORF">D1115_03045</name>
</gene>
<evidence type="ECO:0000256" key="4">
    <source>
        <dbReference type="ARBA" id="ARBA00007553"/>
    </source>
</evidence>
<comment type="cofactor">
    <cofactor evidence="2">
        <name>Zn(2+)</name>
        <dbReference type="ChEBI" id="CHEBI:29105"/>
    </cofactor>
</comment>
<evidence type="ECO:0000313" key="15">
    <source>
        <dbReference type="Proteomes" id="UP000262832"/>
    </source>
</evidence>
<evidence type="ECO:0000256" key="10">
    <source>
        <dbReference type="ARBA" id="ARBA00023316"/>
    </source>
</evidence>
<dbReference type="PANTHER" id="PTHR30417:SF4">
    <property type="entry name" value="1,6-ANHYDRO-N-ACETYLMURAMYL-L-ALANINE AMIDASE AMPD"/>
    <property type="match status" value="1"/>
</dbReference>
<dbReference type="SMART" id="SM00644">
    <property type="entry name" value="Ami_2"/>
    <property type="match status" value="1"/>
</dbReference>
<comment type="subcellular location">
    <subcellularLocation>
        <location evidence="3">Cytoplasm</location>
    </subcellularLocation>
</comment>
<comment type="similarity">
    <text evidence="4">Belongs to the N-acetylmuramoyl-L-alanine amidase 2 family.</text>
</comment>
<evidence type="ECO:0000256" key="12">
    <source>
        <dbReference type="ARBA" id="ARBA00042615"/>
    </source>
</evidence>
<keyword evidence="8" id="KW-0378">Hydrolase</keyword>
<keyword evidence="7" id="KW-0479">Metal-binding</keyword>
<dbReference type="EMBL" id="CP032093">
    <property type="protein sequence ID" value="AXY00359.1"/>
    <property type="molecule type" value="Genomic_DNA"/>
</dbReference>
<evidence type="ECO:0000256" key="6">
    <source>
        <dbReference type="ARBA" id="ARBA00022490"/>
    </source>
</evidence>
<proteinExistence type="inferred from homology"/>
<dbReference type="Proteomes" id="UP000262832">
    <property type="component" value="Chromosome I"/>
</dbReference>
<dbReference type="EC" id="3.5.1.28" evidence="5"/>
<evidence type="ECO:0000256" key="2">
    <source>
        <dbReference type="ARBA" id="ARBA00001947"/>
    </source>
</evidence>
<dbReference type="Gene3D" id="3.40.80.10">
    <property type="entry name" value="Peptidoglycan recognition protein-like"/>
    <property type="match status" value="1"/>
</dbReference>
<dbReference type="RefSeq" id="WP_128810221.1">
    <property type="nucleotide sequence ID" value="NZ_CP032093.1"/>
</dbReference>